<evidence type="ECO:0000313" key="3">
    <source>
        <dbReference type="Proteomes" id="UP001175000"/>
    </source>
</evidence>
<feature type="chain" id="PRO_5041267040" evidence="1">
    <location>
        <begin position="22"/>
        <end position="415"/>
    </location>
</feature>
<protein>
    <submittedName>
        <fullName evidence="2">Uncharacterized protein</fullName>
    </submittedName>
</protein>
<accession>A0AA40C804</accession>
<dbReference type="Proteomes" id="UP001175000">
    <property type="component" value="Unassembled WGS sequence"/>
</dbReference>
<feature type="signal peptide" evidence="1">
    <location>
        <begin position="1"/>
        <end position="21"/>
    </location>
</feature>
<proteinExistence type="predicted"/>
<comment type="caution">
    <text evidence="2">The sequence shown here is derived from an EMBL/GenBank/DDBJ whole genome shotgun (WGS) entry which is preliminary data.</text>
</comment>
<sequence length="415" mass="45497">MVVVLSPSFLPLVALATGVVAAPIREGFSEVLSSLLFPRADSFECPVFKNWSGARERCSGDAIIWNNKTTAGKHVTYYVTPNDKTIVGSGAARRKAAVEMVEGALNKGLAYYEKWGIGVNVYLGMVGELNAWGSANPSTDSRGNLDHCDVIIRYPGAKEDPVVTLRTMKSTVHELYHCVQYAQNLNGRNSGSSAQRDWWMEGSARFFDGVMYPITKKDNILGRGQFPEEYDPKISLVDQSYEAALFYHYLHNAGTTPDQINDWVATKAGRNTVGEDLADLEKTPLFVDNWHGFAEAYVNNKVNYTTEIPINIVTPLSPIETRPLAEDVGGKYTTTSRRTGGFRFILGRYTLPARTRYSGSVASGTTATCSWRVARGEWQPVSANFDVTGAGPVEVLCSCTKATGCSSQFGFERTA</sequence>
<gene>
    <name evidence="2" type="ORF">B0T14DRAFT_493653</name>
</gene>
<evidence type="ECO:0000256" key="1">
    <source>
        <dbReference type="SAM" id="SignalP"/>
    </source>
</evidence>
<evidence type="ECO:0000313" key="2">
    <source>
        <dbReference type="EMBL" id="KAK0627593.1"/>
    </source>
</evidence>
<keyword evidence="3" id="KW-1185">Reference proteome</keyword>
<organism evidence="2 3">
    <name type="scientific">Immersiella caudata</name>
    <dbReference type="NCBI Taxonomy" id="314043"/>
    <lineage>
        <taxon>Eukaryota</taxon>
        <taxon>Fungi</taxon>
        <taxon>Dikarya</taxon>
        <taxon>Ascomycota</taxon>
        <taxon>Pezizomycotina</taxon>
        <taxon>Sordariomycetes</taxon>
        <taxon>Sordariomycetidae</taxon>
        <taxon>Sordariales</taxon>
        <taxon>Lasiosphaeriaceae</taxon>
        <taxon>Immersiella</taxon>
    </lineage>
</organism>
<reference evidence="2" key="1">
    <citation type="submission" date="2023-06" db="EMBL/GenBank/DDBJ databases">
        <title>Genome-scale phylogeny and comparative genomics of the fungal order Sordariales.</title>
        <authorList>
            <consortium name="Lawrence Berkeley National Laboratory"/>
            <person name="Hensen N."/>
            <person name="Bonometti L."/>
            <person name="Westerberg I."/>
            <person name="Brannstrom I.O."/>
            <person name="Guillou S."/>
            <person name="Cros-Aarteil S."/>
            <person name="Calhoun S."/>
            <person name="Haridas S."/>
            <person name="Kuo A."/>
            <person name="Mondo S."/>
            <person name="Pangilinan J."/>
            <person name="Riley R."/>
            <person name="Labutti K."/>
            <person name="Andreopoulos B."/>
            <person name="Lipzen A."/>
            <person name="Chen C."/>
            <person name="Yanf M."/>
            <person name="Daum C."/>
            <person name="Ng V."/>
            <person name="Clum A."/>
            <person name="Steindorff A."/>
            <person name="Ohm R."/>
            <person name="Martin F."/>
            <person name="Silar P."/>
            <person name="Natvig D."/>
            <person name="Lalanne C."/>
            <person name="Gautier V."/>
            <person name="Ament-Velasquez S.L."/>
            <person name="Kruys A."/>
            <person name="Hutchinson M.I."/>
            <person name="Powell A.J."/>
            <person name="Barry K."/>
            <person name="Miller A.N."/>
            <person name="Grigoriev I.V."/>
            <person name="Debuchy R."/>
            <person name="Gladieux P."/>
            <person name="Thoren M.H."/>
            <person name="Johannesson H."/>
        </authorList>
    </citation>
    <scope>NUCLEOTIDE SEQUENCE</scope>
    <source>
        <strain evidence="2">CBS 606.72</strain>
    </source>
</reference>
<dbReference type="AlphaFoldDB" id="A0AA40C804"/>
<name>A0AA40C804_9PEZI</name>
<dbReference type="EMBL" id="JAULSU010000002">
    <property type="protein sequence ID" value="KAK0627593.1"/>
    <property type="molecule type" value="Genomic_DNA"/>
</dbReference>
<keyword evidence="1" id="KW-0732">Signal</keyword>